<feature type="transmembrane region" description="Helical" evidence="1">
    <location>
        <begin position="49"/>
        <end position="69"/>
    </location>
</feature>
<keyword evidence="1" id="KW-1133">Transmembrane helix</keyword>
<feature type="transmembrane region" description="Helical" evidence="1">
    <location>
        <begin position="16"/>
        <end position="37"/>
    </location>
</feature>
<name>A0A8K0C5E3_IGNLU</name>
<dbReference type="AlphaFoldDB" id="A0A8K0C5E3"/>
<keyword evidence="1" id="KW-0812">Transmembrane</keyword>
<feature type="transmembrane region" description="Helical" evidence="1">
    <location>
        <begin position="76"/>
        <end position="103"/>
    </location>
</feature>
<evidence type="ECO:0000313" key="3">
    <source>
        <dbReference type="Proteomes" id="UP000801492"/>
    </source>
</evidence>
<organism evidence="2 3">
    <name type="scientific">Ignelater luminosus</name>
    <name type="common">Cucubano</name>
    <name type="synonym">Pyrophorus luminosus</name>
    <dbReference type="NCBI Taxonomy" id="2038154"/>
    <lineage>
        <taxon>Eukaryota</taxon>
        <taxon>Metazoa</taxon>
        <taxon>Ecdysozoa</taxon>
        <taxon>Arthropoda</taxon>
        <taxon>Hexapoda</taxon>
        <taxon>Insecta</taxon>
        <taxon>Pterygota</taxon>
        <taxon>Neoptera</taxon>
        <taxon>Endopterygota</taxon>
        <taxon>Coleoptera</taxon>
        <taxon>Polyphaga</taxon>
        <taxon>Elateriformia</taxon>
        <taxon>Elateroidea</taxon>
        <taxon>Elateridae</taxon>
        <taxon>Agrypninae</taxon>
        <taxon>Pyrophorini</taxon>
        <taxon>Ignelater</taxon>
    </lineage>
</organism>
<keyword evidence="1" id="KW-0472">Membrane</keyword>
<keyword evidence="3" id="KW-1185">Reference proteome</keyword>
<gene>
    <name evidence="2" type="ORF">ILUMI_26746</name>
</gene>
<dbReference type="EMBL" id="VTPC01091170">
    <property type="protein sequence ID" value="KAF2879424.1"/>
    <property type="molecule type" value="Genomic_DNA"/>
</dbReference>
<protein>
    <submittedName>
        <fullName evidence="2">Uncharacterized protein</fullName>
    </submittedName>
</protein>
<dbReference type="OrthoDB" id="6795246at2759"/>
<sequence>MCRITECCFYLPLREGCIAASVIEFIVVIVETVLYFYVNTGSQEGEKAFWIAEICNIQMCSILLFFGSLKEERVCVILHALFLGIILIAEIIFEIVAFHLAFFSRSPDWLIAYKIAYHCFLAYMIPVSISFAVELKDKNYSDSGLLHRHSRPHGQHRLMSSAMSSEIYGM</sequence>
<reference evidence="2" key="1">
    <citation type="submission" date="2019-08" db="EMBL/GenBank/DDBJ databases">
        <title>The genome of the North American firefly Photinus pyralis.</title>
        <authorList>
            <consortium name="Photinus pyralis genome working group"/>
            <person name="Fallon T.R."/>
            <person name="Sander Lower S.E."/>
            <person name="Weng J.-K."/>
        </authorList>
    </citation>
    <scope>NUCLEOTIDE SEQUENCE</scope>
    <source>
        <strain evidence="2">TRF0915ILg1</strain>
        <tissue evidence="2">Whole body</tissue>
    </source>
</reference>
<proteinExistence type="predicted"/>
<evidence type="ECO:0000313" key="2">
    <source>
        <dbReference type="EMBL" id="KAF2879424.1"/>
    </source>
</evidence>
<dbReference type="Proteomes" id="UP000801492">
    <property type="component" value="Unassembled WGS sequence"/>
</dbReference>
<accession>A0A8K0C5E3</accession>
<evidence type="ECO:0000256" key="1">
    <source>
        <dbReference type="SAM" id="Phobius"/>
    </source>
</evidence>
<feature type="transmembrane region" description="Helical" evidence="1">
    <location>
        <begin position="115"/>
        <end position="133"/>
    </location>
</feature>
<comment type="caution">
    <text evidence="2">The sequence shown here is derived from an EMBL/GenBank/DDBJ whole genome shotgun (WGS) entry which is preliminary data.</text>
</comment>